<dbReference type="HOGENOM" id="CLU_3236634_0_0_10"/>
<proteinExistence type="predicted"/>
<evidence type="ECO:0000256" key="1">
    <source>
        <dbReference type="SAM" id="MobiDB-lite"/>
    </source>
</evidence>
<evidence type="ECO:0000313" key="3">
    <source>
        <dbReference type="Proteomes" id="UP000003586"/>
    </source>
</evidence>
<reference evidence="2 3" key="1">
    <citation type="submission" date="2013-12" db="EMBL/GenBank/DDBJ databases">
        <authorList>
            <consortium name="DOE Joint Genome Institute"/>
            <person name="Eisen J."/>
            <person name="Huntemann M."/>
            <person name="Han J."/>
            <person name="Chen A."/>
            <person name="Kyrpides N."/>
            <person name="Mavromatis K."/>
            <person name="Markowitz V."/>
            <person name="Palaniappan K."/>
            <person name="Ivanova N."/>
            <person name="Schaumberg A."/>
            <person name="Pati A."/>
            <person name="Liolios K."/>
            <person name="Nordberg H.P."/>
            <person name="Cantor M.N."/>
            <person name="Hua S.X."/>
            <person name="Woyke T."/>
        </authorList>
    </citation>
    <scope>NUCLEOTIDE SEQUENCE [LARGE SCALE GENOMIC DNA]</scope>
    <source>
        <strain evidence="3">DSM 19437</strain>
    </source>
</reference>
<keyword evidence="3" id="KW-1185">Reference proteome</keyword>
<protein>
    <submittedName>
        <fullName evidence="2">Uncharacterized protein</fullName>
    </submittedName>
</protein>
<dbReference type="AlphaFoldDB" id="W0F6G1"/>
<organism evidence="2 3">
    <name type="scientific">Niabella soli DSM 19437</name>
    <dbReference type="NCBI Taxonomy" id="929713"/>
    <lineage>
        <taxon>Bacteria</taxon>
        <taxon>Pseudomonadati</taxon>
        <taxon>Bacteroidota</taxon>
        <taxon>Chitinophagia</taxon>
        <taxon>Chitinophagales</taxon>
        <taxon>Chitinophagaceae</taxon>
        <taxon>Niabella</taxon>
    </lineage>
</organism>
<gene>
    <name evidence="2" type="ORF">NIASO_00755</name>
</gene>
<accession>W0F6G1</accession>
<name>W0F6G1_9BACT</name>
<feature type="region of interest" description="Disordered" evidence="1">
    <location>
        <begin position="1"/>
        <end position="43"/>
    </location>
</feature>
<dbReference type="Proteomes" id="UP000003586">
    <property type="component" value="Chromosome"/>
</dbReference>
<dbReference type="KEGG" id="nso:NIASO_00755"/>
<evidence type="ECO:0000313" key="2">
    <source>
        <dbReference type="EMBL" id="AHF17044.1"/>
    </source>
</evidence>
<dbReference type="EMBL" id="CP007035">
    <property type="protein sequence ID" value="AHF17044.1"/>
    <property type="molecule type" value="Genomic_DNA"/>
</dbReference>
<sequence length="43" mass="4586">MRDDLGDGQADGPYENNSGGLLPVPPSRPSPTNNQPPYAPQHK</sequence>